<sequence length="100" mass="12039">MYICVVNYLYRKLIGWPPYKKKEIKNPHHIKKREKILFLSKEAINKIFRGSTNGTIVYYCKVKNEKRFKEKKKLKISKLKKIANKGAEKYLNYLLRIMEG</sequence>
<evidence type="ECO:0000313" key="2">
    <source>
        <dbReference type="Proteomes" id="UP000002315"/>
    </source>
</evidence>
<dbReference type="Proteomes" id="UP000002315">
    <property type="component" value="Chromosome"/>
</dbReference>
<accession>E3GVY9</accession>
<name>E3GVY9_METFV</name>
<gene>
    <name evidence="1" type="ordered locus">Mfer_0958</name>
</gene>
<dbReference type="STRING" id="523846.Mfer_0958"/>
<evidence type="ECO:0000313" key="1">
    <source>
        <dbReference type="EMBL" id="ADP77754.1"/>
    </source>
</evidence>
<dbReference type="HOGENOM" id="CLU_2299337_0_0_2"/>
<dbReference type="EMBL" id="CP002278">
    <property type="protein sequence ID" value="ADP77754.1"/>
    <property type="molecule type" value="Genomic_DNA"/>
</dbReference>
<dbReference type="KEGG" id="mfv:Mfer_0958"/>
<proteinExistence type="predicted"/>
<reference evidence="1 2" key="1">
    <citation type="journal article" date="2010" name="Stand. Genomic Sci.">
        <title>Complete genome sequence of Methanothermus fervidus type strain (V24S).</title>
        <authorList>
            <person name="Anderson I."/>
            <person name="Djao O.D."/>
            <person name="Misra M."/>
            <person name="Chertkov O."/>
            <person name="Nolan M."/>
            <person name="Lucas S."/>
            <person name="Lapidus A."/>
            <person name="Del Rio T.G."/>
            <person name="Tice H."/>
            <person name="Cheng J.F."/>
            <person name="Tapia R."/>
            <person name="Han C."/>
            <person name="Goodwin L."/>
            <person name="Pitluck S."/>
            <person name="Liolios K."/>
            <person name="Ivanova N."/>
            <person name="Mavromatis K."/>
            <person name="Mikhailova N."/>
            <person name="Pati A."/>
            <person name="Brambilla E."/>
            <person name="Chen A."/>
            <person name="Palaniappan K."/>
            <person name="Land M."/>
            <person name="Hauser L."/>
            <person name="Chang Y.J."/>
            <person name="Jeffries C.D."/>
            <person name="Sikorski J."/>
            <person name="Spring S."/>
            <person name="Rohde M."/>
            <person name="Eichinger K."/>
            <person name="Huber H."/>
            <person name="Wirth R."/>
            <person name="Goker M."/>
            <person name="Detter J.C."/>
            <person name="Woyke T."/>
            <person name="Bristow J."/>
            <person name="Eisen J.A."/>
            <person name="Markowitz V."/>
            <person name="Hugenholtz P."/>
            <person name="Klenk H.P."/>
            <person name="Kyrpides N.C."/>
        </authorList>
    </citation>
    <scope>NUCLEOTIDE SEQUENCE [LARGE SCALE GENOMIC DNA]</scope>
    <source>
        <strain evidence="2">ATCC 43054 / DSM 2088 / JCM 10308 / V24 S</strain>
    </source>
</reference>
<organism evidence="1 2">
    <name type="scientific">Methanothermus fervidus (strain ATCC 43054 / DSM 2088 / JCM 10308 / V24 S)</name>
    <dbReference type="NCBI Taxonomy" id="523846"/>
    <lineage>
        <taxon>Archaea</taxon>
        <taxon>Methanobacteriati</taxon>
        <taxon>Methanobacteriota</taxon>
        <taxon>Methanomada group</taxon>
        <taxon>Methanobacteria</taxon>
        <taxon>Methanobacteriales</taxon>
        <taxon>Methanothermaceae</taxon>
        <taxon>Methanothermus</taxon>
    </lineage>
</organism>
<keyword evidence="2" id="KW-1185">Reference proteome</keyword>
<dbReference type="AlphaFoldDB" id="E3GVY9"/>
<protein>
    <submittedName>
        <fullName evidence="1">Uncharacterized protein</fullName>
    </submittedName>
</protein>